<dbReference type="CDD" id="cd00112">
    <property type="entry name" value="LDLa"/>
    <property type="match status" value="1"/>
</dbReference>
<dbReference type="Gene3D" id="2.170.140.10">
    <property type="entry name" value="Chitin binding domain"/>
    <property type="match status" value="1"/>
</dbReference>
<dbReference type="InterPro" id="IPR023415">
    <property type="entry name" value="LDLR_class-A_CS"/>
</dbReference>
<dbReference type="PROSITE" id="PS01209">
    <property type="entry name" value="LDLRA_1"/>
    <property type="match status" value="1"/>
</dbReference>
<keyword evidence="5" id="KW-1185">Reference proteome</keyword>
<dbReference type="SMART" id="SM00192">
    <property type="entry name" value="LDLa"/>
    <property type="match status" value="1"/>
</dbReference>
<sequence length="571" mass="66564">MAMISSTMMMMTKFSSYISIVILIIICLYSNNDHLLSFINNHHSNLYVNAANDDVLDGIYPFIRSVDGVPCIDNGKFYRNPEAIGIRDCARYYWCPSQKVLQFRCSAGLWFDIDRQICDFKFKIDNCEKSHDASTPKPLLSTDEPICPSGQLACANRKCINRDLFCDGQKDCDDWSDESYCDPDSDPNSPPRCDANNCTLPDCFCSVDGTLIPGNLKPEETPQIVILTFDDAVNNENWEIYERIFAPNRTNPNGCPISTTFFLSHEYTNYRHVQKLWNDGHEIGIHSITHRQPELWWTFNATMEDWFDEFAGMANIINRFAGIPLDELRGTRVPFLRVGWNTQFIMMKEFGFLYDSSMVAPRSDPPLWPFTLDYRIPHKCHGSRQRCPSRSFNGMWEMIMNPFDIEVDQFHQINTLIELFKIGHICAMVDSCPTHLSDEEVYAMLKDNFNRHYRTNRAPFGLYFHTIWFKEKRNFAILTRFLDELLQNKDIYIITNYQAIEWMRTPTPLSQLANFEPFKCKRDIDPNLIACNHPKSCKLNSRQVKGERYLHTCFECPDVYPWVKNEFGLEY</sequence>
<dbReference type="Gene3D" id="3.20.20.370">
    <property type="entry name" value="Glycoside hydrolase/deacetylase"/>
    <property type="match status" value="1"/>
</dbReference>
<dbReference type="InterPro" id="IPR002172">
    <property type="entry name" value="LDrepeatLR_classA_rpt"/>
</dbReference>
<gene>
    <name evidence="4" type="ORF">DERP_014441</name>
</gene>
<dbReference type="InterPro" id="IPR036508">
    <property type="entry name" value="Chitin-bd_dom_sf"/>
</dbReference>
<evidence type="ECO:0000313" key="5">
    <source>
        <dbReference type="Proteomes" id="UP000887458"/>
    </source>
</evidence>
<dbReference type="PANTHER" id="PTHR45985">
    <property type="match status" value="1"/>
</dbReference>
<evidence type="ECO:0000256" key="1">
    <source>
        <dbReference type="ARBA" id="ARBA00023157"/>
    </source>
</evidence>
<dbReference type="PROSITE" id="PS50068">
    <property type="entry name" value="LDLRA_2"/>
    <property type="match status" value="1"/>
</dbReference>
<dbReference type="PANTHER" id="PTHR45985:SF5">
    <property type="entry name" value="CHITIN AND LDLR BINDING DEACETYLASE 3"/>
    <property type="match status" value="1"/>
</dbReference>
<dbReference type="InterPro" id="IPR036055">
    <property type="entry name" value="LDL_receptor-like_sf"/>
</dbReference>
<reference evidence="4 5" key="2">
    <citation type="journal article" date="2022" name="Mol. Biol. Evol.">
        <title>Comparative Genomics Reveals Insights into the Divergent Evolution of Astigmatic Mites and Household Pest Adaptations.</title>
        <authorList>
            <person name="Xiong Q."/>
            <person name="Wan A.T."/>
            <person name="Liu X."/>
            <person name="Fung C.S."/>
            <person name="Xiao X."/>
            <person name="Malainual N."/>
            <person name="Hou J."/>
            <person name="Wang L."/>
            <person name="Wang M."/>
            <person name="Yang K.Y."/>
            <person name="Cui Y."/>
            <person name="Leung E.L."/>
            <person name="Nong W."/>
            <person name="Shin S.K."/>
            <person name="Au S.W."/>
            <person name="Jeong K.Y."/>
            <person name="Chew F.T."/>
            <person name="Hui J.H."/>
            <person name="Leung T.F."/>
            <person name="Tungtrongchitr A."/>
            <person name="Zhong N."/>
            <person name="Liu Z."/>
            <person name="Tsui S.K."/>
        </authorList>
    </citation>
    <scope>NUCLEOTIDE SEQUENCE [LARGE SCALE GENOMIC DNA]</scope>
    <source>
        <strain evidence="4">Derp</strain>
    </source>
</reference>
<dbReference type="Pfam" id="PF01607">
    <property type="entry name" value="CBM_14"/>
    <property type="match status" value="1"/>
</dbReference>
<dbReference type="Proteomes" id="UP000887458">
    <property type="component" value="Unassembled WGS sequence"/>
</dbReference>
<proteinExistence type="predicted"/>
<dbReference type="SUPFAM" id="SSF88713">
    <property type="entry name" value="Glycoside hydrolase/deacetylase"/>
    <property type="match status" value="1"/>
</dbReference>
<accession>A0ABQ8IWI0</accession>
<dbReference type="SUPFAM" id="SSF57625">
    <property type="entry name" value="Invertebrate chitin-binding proteins"/>
    <property type="match status" value="1"/>
</dbReference>
<dbReference type="EMBL" id="NJHN03000110">
    <property type="protein sequence ID" value="KAH9414420.1"/>
    <property type="molecule type" value="Genomic_DNA"/>
</dbReference>
<reference evidence="4 5" key="1">
    <citation type="journal article" date="2018" name="J. Allergy Clin. Immunol.">
        <title>High-quality assembly of Dermatophagoides pteronyssinus genome and transcriptome reveals a wide range of novel allergens.</title>
        <authorList>
            <person name="Liu X.Y."/>
            <person name="Yang K.Y."/>
            <person name="Wang M.Q."/>
            <person name="Kwok J.S."/>
            <person name="Zeng X."/>
            <person name="Yang Z."/>
            <person name="Xiao X.J."/>
            <person name="Lau C.P."/>
            <person name="Li Y."/>
            <person name="Huang Z.M."/>
            <person name="Ba J.G."/>
            <person name="Yim A.K."/>
            <person name="Ouyang C.Y."/>
            <person name="Ngai S.M."/>
            <person name="Chan T.F."/>
            <person name="Leung E.L."/>
            <person name="Liu L."/>
            <person name="Liu Z.G."/>
            <person name="Tsui S.K."/>
        </authorList>
    </citation>
    <scope>NUCLEOTIDE SEQUENCE [LARGE SCALE GENOMIC DNA]</scope>
    <source>
        <strain evidence="4">Derp</strain>
    </source>
</reference>
<feature type="disulfide bond" evidence="2">
    <location>
        <begin position="154"/>
        <end position="172"/>
    </location>
</feature>
<dbReference type="Gene3D" id="4.10.400.10">
    <property type="entry name" value="Low-density Lipoprotein Receptor"/>
    <property type="match status" value="1"/>
</dbReference>
<dbReference type="InterPro" id="IPR052740">
    <property type="entry name" value="CE4"/>
</dbReference>
<dbReference type="Pfam" id="PF00057">
    <property type="entry name" value="Ldl_recept_a"/>
    <property type="match status" value="1"/>
</dbReference>
<dbReference type="SUPFAM" id="SSF57424">
    <property type="entry name" value="LDL receptor-like module"/>
    <property type="match status" value="1"/>
</dbReference>
<dbReference type="InterPro" id="IPR002557">
    <property type="entry name" value="Chitin-bd_dom"/>
</dbReference>
<feature type="domain" description="Chitin-binding type-2" evidence="3">
    <location>
        <begin position="68"/>
        <end position="129"/>
    </location>
</feature>
<name>A0ABQ8IWI0_DERPT</name>
<organism evidence="4 5">
    <name type="scientific">Dermatophagoides pteronyssinus</name>
    <name type="common">European house dust mite</name>
    <dbReference type="NCBI Taxonomy" id="6956"/>
    <lineage>
        <taxon>Eukaryota</taxon>
        <taxon>Metazoa</taxon>
        <taxon>Ecdysozoa</taxon>
        <taxon>Arthropoda</taxon>
        <taxon>Chelicerata</taxon>
        <taxon>Arachnida</taxon>
        <taxon>Acari</taxon>
        <taxon>Acariformes</taxon>
        <taxon>Sarcoptiformes</taxon>
        <taxon>Astigmata</taxon>
        <taxon>Psoroptidia</taxon>
        <taxon>Analgoidea</taxon>
        <taxon>Pyroglyphidae</taxon>
        <taxon>Dermatophagoidinae</taxon>
        <taxon>Dermatophagoides</taxon>
    </lineage>
</organism>
<evidence type="ECO:0000313" key="4">
    <source>
        <dbReference type="EMBL" id="KAH9414420.1"/>
    </source>
</evidence>
<dbReference type="InterPro" id="IPR011330">
    <property type="entry name" value="Glyco_hydro/deAcase_b/a-brl"/>
</dbReference>
<feature type="disulfide bond" evidence="2">
    <location>
        <begin position="147"/>
        <end position="159"/>
    </location>
</feature>
<comment type="caution">
    <text evidence="4">The sequence shown here is derived from an EMBL/GenBank/DDBJ whole genome shotgun (WGS) entry which is preliminary data.</text>
</comment>
<evidence type="ECO:0000256" key="2">
    <source>
        <dbReference type="PROSITE-ProRule" id="PRU00124"/>
    </source>
</evidence>
<dbReference type="PROSITE" id="PS50940">
    <property type="entry name" value="CHIT_BIND_II"/>
    <property type="match status" value="1"/>
</dbReference>
<protein>
    <recommendedName>
        <fullName evidence="3">Chitin-binding type-2 domain-containing protein</fullName>
    </recommendedName>
</protein>
<keyword evidence="1 2" id="KW-1015">Disulfide bond</keyword>
<evidence type="ECO:0000259" key="3">
    <source>
        <dbReference type="PROSITE" id="PS50940"/>
    </source>
</evidence>
<feature type="disulfide bond" evidence="2">
    <location>
        <begin position="166"/>
        <end position="181"/>
    </location>
</feature>